<comment type="caution">
    <text evidence="1">The sequence shown here is derived from an EMBL/GenBank/DDBJ whole genome shotgun (WGS) entry which is preliminary data.</text>
</comment>
<evidence type="ECO:0000313" key="1">
    <source>
        <dbReference type="EMBL" id="PNI35610.1"/>
    </source>
</evidence>
<accession>A0A2J8KKT8</accession>
<proteinExistence type="predicted"/>
<protein>
    <submittedName>
        <fullName evidence="1">ABCA6 isoform 7</fullName>
    </submittedName>
</protein>
<dbReference type="Proteomes" id="UP000236370">
    <property type="component" value="Unassembled WGS sequence"/>
</dbReference>
<reference evidence="1 2" key="1">
    <citation type="submission" date="2017-12" db="EMBL/GenBank/DDBJ databases">
        <title>High-resolution comparative analysis of great ape genomes.</title>
        <authorList>
            <person name="Pollen A."/>
            <person name="Hastie A."/>
            <person name="Hormozdiari F."/>
            <person name="Dougherty M."/>
            <person name="Liu R."/>
            <person name="Chaisson M."/>
            <person name="Hoppe E."/>
            <person name="Hill C."/>
            <person name="Pang A."/>
            <person name="Hillier L."/>
            <person name="Baker C."/>
            <person name="Armstrong J."/>
            <person name="Shendure J."/>
            <person name="Paten B."/>
            <person name="Wilson R."/>
            <person name="Chao H."/>
            <person name="Schneider V."/>
            <person name="Ventura M."/>
            <person name="Kronenberg Z."/>
            <person name="Murali S."/>
            <person name="Gordon D."/>
            <person name="Cantsilieris S."/>
            <person name="Munson K."/>
            <person name="Nelson B."/>
            <person name="Raja A."/>
            <person name="Underwood J."/>
            <person name="Diekhans M."/>
            <person name="Fiddes I."/>
            <person name="Haussler D."/>
            <person name="Eichler E."/>
        </authorList>
    </citation>
    <scope>NUCLEOTIDE SEQUENCE [LARGE SCALE GENOMIC DNA]</scope>
    <source>
        <strain evidence="1">Yerkes chimp pedigree #C0471</strain>
    </source>
</reference>
<evidence type="ECO:0000313" key="2">
    <source>
        <dbReference type="Proteomes" id="UP000236370"/>
    </source>
</evidence>
<gene>
    <name evidence="1" type="ORF">CK820_G0038058</name>
</gene>
<name>A0A2J8KKT8_PANTR</name>
<dbReference type="AlphaFoldDB" id="A0A2J8KKT8"/>
<organism evidence="1 2">
    <name type="scientific">Pan troglodytes</name>
    <name type="common">Chimpanzee</name>
    <dbReference type="NCBI Taxonomy" id="9598"/>
    <lineage>
        <taxon>Eukaryota</taxon>
        <taxon>Metazoa</taxon>
        <taxon>Chordata</taxon>
        <taxon>Craniata</taxon>
        <taxon>Vertebrata</taxon>
        <taxon>Euteleostomi</taxon>
        <taxon>Mammalia</taxon>
        <taxon>Eutheria</taxon>
        <taxon>Euarchontoglires</taxon>
        <taxon>Primates</taxon>
        <taxon>Haplorrhini</taxon>
        <taxon>Catarrhini</taxon>
        <taxon>Hominidae</taxon>
        <taxon>Pan</taxon>
    </lineage>
</organism>
<dbReference type="EMBL" id="NBAG03000357">
    <property type="protein sequence ID" value="PNI35610.1"/>
    <property type="molecule type" value="Genomic_DNA"/>
</dbReference>
<sequence length="185" mass="21369">MNMKQKSVYQQTKALLCKNFLKKWRMKRESLLEWGLSILLGLCIALFSSSMRNVQFPGMAPQNLGRVDKFNSSSLMVVYTPISNLTQQIMNKTALAPLLNGTSVIGAPNKTHMDEILLENLPYAMGIIFNETFSYKLIFFQGYNNPLWKEDFSGDFPYQISLWNFSCFQHKEQRRLGNRDAFNDT</sequence>